<evidence type="ECO:0000313" key="1">
    <source>
        <dbReference type="EMBL" id="MFC4663610.1"/>
    </source>
</evidence>
<name>A0ABV9K0L0_9BACI</name>
<evidence type="ECO:0000313" key="2">
    <source>
        <dbReference type="Proteomes" id="UP001595988"/>
    </source>
</evidence>
<accession>A0ABV9K0L0</accession>
<comment type="caution">
    <text evidence="1">The sequence shown here is derived from an EMBL/GenBank/DDBJ whole genome shotgun (WGS) entry which is preliminary data.</text>
</comment>
<sequence length="79" mass="8778">MVNFGASSGDSIDLSLPSLFYPQFNILGTSMESKEEFEQYNASQHKTGADSVYPLIEIEHALERMKSGNQFGNIGLEME</sequence>
<proteinExistence type="predicted"/>
<dbReference type="Proteomes" id="UP001595988">
    <property type="component" value="Unassembled WGS sequence"/>
</dbReference>
<keyword evidence="2" id="KW-1185">Reference proteome</keyword>
<gene>
    <name evidence="1" type="ORF">ACFO3P_15635</name>
</gene>
<reference evidence="2" key="1">
    <citation type="journal article" date="2019" name="Int. J. Syst. Evol. Microbiol.">
        <title>The Global Catalogue of Microorganisms (GCM) 10K type strain sequencing project: providing services to taxonomists for standard genome sequencing and annotation.</title>
        <authorList>
            <consortium name="The Broad Institute Genomics Platform"/>
            <consortium name="The Broad Institute Genome Sequencing Center for Infectious Disease"/>
            <person name="Wu L."/>
            <person name="Ma J."/>
        </authorList>
    </citation>
    <scope>NUCLEOTIDE SEQUENCE [LARGE SCALE GENOMIC DNA]</scope>
    <source>
        <strain evidence="2">CCUG 37257</strain>
    </source>
</reference>
<dbReference type="RefSeq" id="WP_052485066.1">
    <property type="nucleotide sequence ID" value="NZ_JBHSFT010000043.1"/>
</dbReference>
<organism evidence="1 2">
    <name type="scientific">Oceanobacillus aidingensis</name>
    <dbReference type="NCBI Taxonomy" id="645964"/>
    <lineage>
        <taxon>Bacteria</taxon>
        <taxon>Bacillati</taxon>
        <taxon>Bacillota</taxon>
        <taxon>Bacilli</taxon>
        <taxon>Bacillales</taxon>
        <taxon>Bacillaceae</taxon>
        <taxon>Oceanobacillus</taxon>
    </lineage>
</organism>
<dbReference type="EMBL" id="JBHSFT010000043">
    <property type="protein sequence ID" value="MFC4663610.1"/>
    <property type="molecule type" value="Genomic_DNA"/>
</dbReference>
<dbReference type="Gene3D" id="3.90.180.10">
    <property type="entry name" value="Medium-chain alcohol dehydrogenases, catalytic domain"/>
    <property type="match status" value="1"/>
</dbReference>
<protein>
    <submittedName>
        <fullName evidence="1">Uncharacterized protein</fullName>
    </submittedName>
</protein>